<accession>A0A850PXM2</accession>
<dbReference type="CDD" id="cd02440">
    <property type="entry name" value="AdoMet_MTases"/>
    <property type="match status" value="1"/>
</dbReference>
<dbReference type="RefSeq" id="WP_347133371.1">
    <property type="nucleotide sequence ID" value="NZ_JABFYL010000045.1"/>
</dbReference>
<dbReference type="SUPFAM" id="SSF53335">
    <property type="entry name" value="S-adenosyl-L-methionine-dependent methyltransferases"/>
    <property type="match status" value="1"/>
</dbReference>
<dbReference type="AlphaFoldDB" id="A0A850PXM2"/>
<feature type="domain" description="Methyltransferase type 11" evidence="1">
    <location>
        <begin position="42"/>
        <end position="134"/>
    </location>
</feature>
<reference evidence="2 3" key="1">
    <citation type="submission" date="2020-05" db="EMBL/GenBank/DDBJ databases">
        <title>Draft genome sequence of Mycobacterium hippocampi DL, isolated from European seabass, Dicentrarchus labrax, reared in fish farms.</title>
        <authorList>
            <person name="Stathopoulou P."/>
            <person name="Asimakis E."/>
            <person name="Tzokas K."/>
            <person name="Batargias C."/>
            <person name="Tsiamis G."/>
        </authorList>
    </citation>
    <scope>NUCLEOTIDE SEQUENCE [LARGE SCALE GENOMIC DNA]</scope>
    <source>
        <strain evidence="2 3">DL</strain>
    </source>
</reference>
<organism evidence="2 3">
    <name type="scientific">Mycolicibacterium hippocampi</name>
    <dbReference type="NCBI Taxonomy" id="659824"/>
    <lineage>
        <taxon>Bacteria</taxon>
        <taxon>Bacillati</taxon>
        <taxon>Actinomycetota</taxon>
        <taxon>Actinomycetes</taxon>
        <taxon>Mycobacteriales</taxon>
        <taxon>Mycobacteriaceae</taxon>
        <taxon>Mycolicibacterium</taxon>
    </lineage>
</organism>
<gene>
    <name evidence="2" type="ORF">HLY00_4373</name>
</gene>
<proteinExistence type="predicted"/>
<sequence length="257" mass="27148">MSSPTIWSAGSYEAVGRRIAHIADDVLDAVERRRPLRDASLVDLACGTGNAALSAVGRGARVTAVDLTPALLEIGSAKDGGRAVTWMAADASDTGLPDEAFDVVVSNMGVVFVEPTGQVREISRLLGSGGVVAFSSWVRSGDNPLFDPVVAVLGAPPNPGHTPDQWGDPDIAAARLAADFVEVTIESGAHTWEFDTHADAMRFVTEESPMHLTVLGNVSGSQRDALVTAFDEAMRAHLDRGRVRFVSPYSVVAATRR</sequence>
<dbReference type="Pfam" id="PF08241">
    <property type="entry name" value="Methyltransf_11"/>
    <property type="match status" value="1"/>
</dbReference>
<dbReference type="GO" id="GO:0008757">
    <property type="term" value="F:S-adenosylmethionine-dependent methyltransferase activity"/>
    <property type="evidence" value="ECO:0007669"/>
    <property type="project" value="InterPro"/>
</dbReference>
<dbReference type="InterPro" id="IPR029063">
    <property type="entry name" value="SAM-dependent_MTases_sf"/>
</dbReference>
<dbReference type="PANTHER" id="PTHR42912">
    <property type="entry name" value="METHYLTRANSFERASE"/>
    <property type="match status" value="1"/>
</dbReference>
<keyword evidence="3" id="KW-1185">Reference proteome</keyword>
<evidence type="ECO:0000313" key="2">
    <source>
        <dbReference type="EMBL" id="NVN52664.1"/>
    </source>
</evidence>
<dbReference type="InterPro" id="IPR050508">
    <property type="entry name" value="Methyltransf_Superfamily"/>
</dbReference>
<comment type="caution">
    <text evidence="2">The sequence shown here is derived from an EMBL/GenBank/DDBJ whole genome shotgun (WGS) entry which is preliminary data.</text>
</comment>
<evidence type="ECO:0000313" key="3">
    <source>
        <dbReference type="Proteomes" id="UP000570517"/>
    </source>
</evidence>
<dbReference type="Proteomes" id="UP000570517">
    <property type="component" value="Unassembled WGS sequence"/>
</dbReference>
<evidence type="ECO:0000259" key="1">
    <source>
        <dbReference type="Pfam" id="PF08241"/>
    </source>
</evidence>
<dbReference type="EMBL" id="JABFYL010000045">
    <property type="protein sequence ID" value="NVN52664.1"/>
    <property type="molecule type" value="Genomic_DNA"/>
</dbReference>
<name>A0A850PXM2_9MYCO</name>
<dbReference type="InterPro" id="IPR013216">
    <property type="entry name" value="Methyltransf_11"/>
</dbReference>
<protein>
    <recommendedName>
        <fullName evidence="1">Methyltransferase type 11 domain-containing protein</fullName>
    </recommendedName>
</protein>
<dbReference type="Gene3D" id="3.40.50.150">
    <property type="entry name" value="Vaccinia Virus protein VP39"/>
    <property type="match status" value="1"/>
</dbReference>